<dbReference type="InterPro" id="IPR013785">
    <property type="entry name" value="Aldolase_TIM"/>
</dbReference>
<protein>
    <recommendedName>
        <fullName evidence="7">Orotidine-5'-phosphate decarboxylase</fullName>
        <ecNumber evidence="7">4.1.1.23</ecNumber>
    </recommendedName>
</protein>
<gene>
    <name evidence="9" type="ORF">FHX74_002717</name>
</gene>
<reference evidence="9 10" key="1">
    <citation type="submission" date="2020-07" db="EMBL/GenBank/DDBJ databases">
        <title>Sequencing the genomes of 1000 actinobacteria strains.</title>
        <authorList>
            <person name="Klenk H.-P."/>
        </authorList>
    </citation>
    <scope>NUCLEOTIDE SEQUENCE [LARGE SCALE GENOMIC DNA]</scope>
    <source>
        <strain evidence="9 10">DSM 100723</strain>
    </source>
</reference>
<dbReference type="GO" id="GO:0004590">
    <property type="term" value="F:orotidine-5'-phosphate decarboxylase activity"/>
    <property type="evidence" value="ECO:0007669"/>
    <property type="project" value="UniProtKB-UniRule"/>
</dbReference>
<dbReference type="PANTHER" id="PTHR43375:SF1">
    <property type="entry name" value="OROTIDINE 5'-PHOSPHATE DECARBOXYLASE"/>
    <property type="match status" value="1"/>
</dbReference>
<dbReference type="EC" id="4.1.1.23" evidence="7"/>
<keyword evidence="3" id="KW-0210">Decarboxylase</keyword>
<dbReference type="NCBIfam" id="TIGR02127">
    <property type="entry name" value="pyrF_sub2"/>
    <property type="match status" value="1"/>
</dbReference>
<dbReference type="RefSeq" id="WP_328823820.1">
    <property type="nucleotide sequence ID" value="NZ_JACGWT010000004.1"/>
</dbReference>
<dbReference type="SUPFAM" id="SSF51366">
    <property type="entry name" value="Ribulose-phoshate binding barrel"/>
    <property type="match status" value="1"/>
</dbReference>
<dbReference type="Proteomes" id="UP000523079">
    <property type="component" value="Unassembled WGS sequence"/>
</dbReference>
<dbReference type="Pfam" id="PF00215">
    <property type="entry name" value="OMPdecase"/>
    <property type="match status" value="1"/>
</dbReference>
<evidence type="ECO:0000256" key="2">
    <source>
        <dbReference type="ARBA" id="ARBA00008847"/>
    </source>
</evidence>
<evidence type="ECO:0000256" key="3">
    <source>
        <dbReference type="ARBA" id="ARBA00022793"/>
    </source>
</evidence>
<dbReference type="InterPro" id="IPR011060">
    <property type="entry name" value="RibuloseP-bd_barrel"/>
</dbReference>
<evidence type="ECO:0000256" key="1">
    <source>
        <dbReference type="ARBA" id="ARBA00004861"/>
    </source>
</evidence>
<feature type="domain" description="Orotidine 5'-phosphate decarboxylase" evidence="8">
    <location>
        <begin position="31"/>
        <end position="286"/>
    </location>
</feature>
<dbReference type="UniPathway" id="UPA00070">
    <property type="reaction ID" value="UER00120"/>
</dbReference>
<proteinExistence type="inferred from homology"/>
<comment type="catalytic activity">
    <reaction evidence="6">
        <text>orotidine 5'-phosphate + H(+) = UMP + CO2</text>
        <dbReference type="Rhea" id="RHEA:11596"/>
        <dbReference type="ChEBI" id="CHEBI:15378"/>
        <dbReference type="ChEBI" id="CHEBI:16526"/>
        <dbReference type="ChEBI" id="CHEBI:57538"/>
        <dbReference type="ChEBI" id="CHEBI:57865"/>
        <dbReference type="EC" id="4.1.1.23"/>
    </reaction>
</comment>
<organism evidence="9 10">
    <name type="scientific">Microlunatus kandeliicorticis</name>
    <dbReference type="NCBI Taxonomy" id="1759536"/>
    <lineage>
        <taxon>Bacteria</taxon>
        <taxon>Bacillati</taxon>
        <taxon>Actinomycetota</taxon>
        <taxon>Actinomycetes</taxon>
        <taxon>Propionibacteriales</taxon>
        <taxon>Propionibacteriaceae</taxon>
        <taxon>Microlunatus</taxon>
    </lineage>
</organism>
<name>A0A7W3P6L4_9ACTN</name>
<comment type="caution">
    <text evidence="9">The sequence shown here is derived from an EMBL/GenBank/DDBJ whole genome shotgun (WGS) entry which is preliminary data.</text>
</comment>
<evidence type="ECO:0000313" key="9">
    <source>
        <dbReference type="EMBL" id="MBA8795089.1"/>
    </source>
</evidence>
<evidence type="ECO:0000256" key="7">
    <source>
        <dbReference type="NCBIfam" id="TIGR02127"/>
    </source>
</evidence>
<comment type="similarity">
    <text evidence="2">Belongs to the OMP decarboxylase family. Type 2 subfamily.</text>
</comment>
<evidence type="ECO:0000256" key="6">
    <source>
        <dbReference type="ARBA" id="ARBA00049157"/>
    </source>
</evidence>
<dbReference type="GO" id="GO:0044205">
    <property type="term" value="P:'de novo' UMP biosynthetic process"/>
    <property type="evidence" value="ECO:0007669"/>
    <property type="project" value="UniProtKB-UniPathway"/>
</dbReference>
<dbReference type="InterPro" id="IPR001754">
    <property type="entry name" value="OMPdeCOase_dom"/>
</dbReference>
<dbReference type="AlphaFoldDB" id="A0A7W3P6L4"/>
<dbReference type="InterPro" id="IPR011995">
    <property type="entry name" value="OMPdecase_type-2"/>
</dbReference>
<dbReference type="PANTHER" id="PTHR43375">
    <property type="entry name" value="OROTIDINE 5'-PHOSPHATE DECARBOXYLASE"/>
    <property type="match status" value="1"/>
</dbReference>
<evidence type="ECO:0000256" key="5">
    <source>
        <dbReference type="ARBA" id="ARBA00023239"/>
    </source>
</evidence>
<keyword evidence="4" id="KW-0665">Pyrimidine biosynthesis</keyword>
<dbReference type="EMBL" id="JACGWT010000004">
    <property type="protein sequence ID" value="MBA8795089.1"/>
    <property type="molecule type" value="Genomic_DNA"/>
</dbReference>
<keyword evidence="10" id="KW-1185">Reference proteome</keyword>
<dbReference type="CDD" id="cd04725">
    <property type="entry name" value="OMP_decarboxylase_like"/>
    <property type="match status" value="1"/>
</dbReference>
<accession>A0A7W3P6L4</accession>
<dbReference type="GO" id="GO:0006207">
    <property type="term" value="P:'de novo' pyrimidine nucleobase biosynthetic process"/>
    <property type="evidence" value="ECO:0007669"/>
    <property type="project" value="InterPro"/>
</dbReference>
<dbReference type="Gene3D" id="3.20.20.70">
    <property type="entry name" value="Aldolase class I"/>
    <property type="match status" value="1"/>
</dbReference>
<evidence type="ECO:0000313" key="10">
    <source>
        <dbReference type="Proteomes" id="UP000523079"/>
    </source>
</evidence>
<sequence>MTQTPDPSAEAVERPIAYGARLARAVAEHGPLCVGIDPHPSLLTAWGLSLDADGLERCGRAMVEAAAGRVALVKPQSAFFEAFGSAGIRALERVLADCRQAGLLSLLDVKRGDIGSTMDAYAAAYLTDGSALAADAVTLSPYLGIGSLDGAIATALGSGRGVYVLAATSNPEAADVQRARHLDGVAVAQAVVAAVSRANAEELATGEPGAWGSLGLVIGATIPAETVAALDLGVVSGPVLAPGIGAQGAGPDDLPRVFGAAARFVLPSSSRAVMATGPDPATLAAAVERTAAEYRPRT</sequence>
<dbReference type="SMART" id="SM00934">
    <property type="entry name" value="OMPdecase"/>
    <property type="match status" value="1"/>
</dbReference>
<evidence type="ECO:0000256" key="4">
    <source>
        <dbReference type="ARBA" id="ARBA00022975"/>
    </source>
</evidence>
<keyword evidence="5 9" id="KW-0456">Lyase</keyword>
<evidence type="ECO:0000259" key="8">
    <source>
        <dbReference type="SMART" id="SM00934"/>
    </source>
</evidence>
<comment type="pathway">
    <text evidence="1">Pyrimidine metabolism; UMP biosynthesis via de novo pathway; UMP from orotate: step 2/2.</text>
</comment>